<dbReference type="SUPFAM" id="SSF52540">
    <property type="entry name" value="P-loop containing nucleoside triphosphate hydrolases"/>
    <property type="match status" value="1"/>
</dbReference>
<dbReference type="Gene3D" id="1.10.8.60">
    <property type="match status" value="1"/>
</dbReference>
<dbReference type="GO" id="GO:0003887">
    <property type="term" value="F:DNA-directed DNA polymerase activity"/>
    <property type="evidence" value="ECO:0007669"/>
    <property type="project" value="UniProtKB-KW"/>
</dbReference>
<dbReference type="InterPro" id="IPR027417">
    <property type="entry name" value="P-loop_NTPase"/>
</dbReference>
<dbReference type="PANTHER" id="PTHR34388">
    <property type="entry name" value="DNA POLYMERASE III SUBUNIT DELTA"/>
    <property type="match status" value="1"/>
</dbReference>
<comment type="similarity">
    <text evidence="6">Belongs to the DNA polymerase HolA subunit family.</text>
</comment>
<dbReference type="GO" id="GO:0003677">
    <property type="term" value="F:DNA binding"/>
    <property type="evidence" value="ECO:0007669"/>
    <property type="project" value="InterPro"/>
</dbReference>
<proteinExistence type="inferred from homology"/>
<evidence type="ECO:0000256" key="2">
    <source>
        <dbReference type="ARBA" id="ARBA00022679"/>
    </source>
</evidence>
<dbReference type="Proteomes" id="UP000228816">
    <property type="component" value="Unassembled WGS sequence"/>
</dbReference>
<evidence type="ECO:0000256" key="5">
    <source>
        <dbReference type="ARBA" id="ARBA00022932"/>
    </source>
</evidence>
<dbReference type="EC" id="2.7.7.7" evidence="1"/>
<keyword evidence="2" id="KW-0808">Transferase</keyword>
<keyword evidence="3" id="KW-0548">Nucleotidyltransferase</keyword>
<protein>
    <recommendedName>
        <fullName evidence="1">DNA-directed DNA polymerase</fullName>
        <ecNumber evidence="1">2.7.7.7</ecNumber>
    </recommendedName>
</protein>
<dbReference type="EMBL" id="PEUS01000026">
    <property type="protein sequence ID" value="PIV14021.1"/>
    <property type="molecule type" value="Genomic_DNA"/>
</dbReference>
<evidence type="ECO:0000259" key="8">
    <source>
        <dbReference type="Pfam" id="PF21694"/>
    </source>
</evidence>
<comment type="catalytic activity">
    <reaction evidence="7">
        <text>DNA(n) + a 2'-deoxyribonucleoside 5'-triphosphate = DNA(n+1) + diphosphate</text>
        <dbReference type="Rhea" id="RHEA:22508"/>
        <dbReference type="Rhea" id="RHEA-COMP:17339"/>
        <dbReference type="Rhea" id="RHEA-COMP:17340"/>
        <dbReference type="ChEBI" id="CHEBI:33019"/>
        <dbReference type="ChEBI" id="CHEBI:61560"/>
        <dbReference type="ChEBI" id="CHEBI:173112"/>
        <dbReference type="EC" id="2.7.7.7"/>
    </reaction>
</comment>
<dbReference type="InterPro" id="IPR008921">
    <property type="entry name" value="DNA_pol3_clamp-load_cplx_C"/>
</dbReference>
<name>A0A2M7BZ49_9BACT</name>
<keyword evidence="5" id="KW-0239">DNA-directed DNA polymerase</keyword>
<gene>
    <name evidence="9" type="primary">holA</name>
    <name evidence="9" type="ORF">COS44_01250</name>
</gene>
<evidence type="ECO:0000256" key="7">
    <source>
        <dbReference type="ARBA" id="ARBA00049244"/>
    </source>
</evidence>
<dbReference type="NCBIfam" id="TIGR01128">
    <property type="entry name" value="holA"/>
    <property type="match status" value="1"/>
</dbReference>
<dbReference type="GO" id="GO:0009360">
    <property type="term" value="C:DNA polymerase III complex"/>
    <property type="evidence" value="ECO:0007669"/>
    <property type="project" value="TreeGrafter"/>
</dbReference>
<accession>A0A2M7BZ49</accession>
<dbReference type="Gene3D" id="1.20.272.10">
    <property type="match status" value="1"/>
</dbReference>
<feature type="domain" description="DNA polymerase III delta subunit-like C-terminal" evidence="8">
    <location>
        <begin position="205"/>
        <end position="324"/>
    </location>
</feature>
<dbReference type="AlphaFoldDB" id="A0A2M7BZ49"/>
<dbReference type="GO" id="GO:0006261">
    <property type="term" value="P:DNA-templated DNA replication"/>
    <property type="evidence" value="ECO:0007669"/>
    <property type="project" value="TreeGrafter"/>
</dbReference>
<dbReference type="InterPro" id="IPR048466">
    <property type="entry name" value="DNA_pol3_delta-like_C"/>
</dbReference>
<dbReference type="PANTHER" id="PTHR34388:SF1">
    <property type="entry name" value="DNA POLYMERASE III SUBUNIT DELTA"/>
    <property type="match status" value="1"/>
</dbReference>
<evidence type="ECO:0000256" key="4">
    <source>
        <dbReference type="ARBA" id="ARBA00022705"/>
    </source>
</evidence>
<evidence type="ECO:0000256" key="3">
    <source>
        <dbReference type="ARBA" id="ARBA00022695"/>
    </source>
</evidence>
<dbReference type="SUPFAM" id="SSF48019">
    <property type="entry name" value="post-AAA+ oligomerization domain-like"/>
    <property type="match status" value="1"/>
</dbReference>
<evidence type="ECO:0000313" key="9">
    <source>
        <dbReference type="EMBL" id="PIV14021.1"/>
    </source>
</evidence>
<dbReference type="Pfam" id="PF21694">
    <property type="entry name" value="DNA_pol3_delta_C"/>
    <property type="match status" value="1"/>
</dbReference>
<evidence type="ECO:0000313" key="10">
    <source>
        <dbReference type="Proteomes" id="UP000228816"/>
    </source>
</evidence>
<evidence type="ECO:0000256" key="1">
    <source>
        <dbReference type="ARBA" id="ARBA00012417"/>
    </source>
</evidence>
<organism evidence="9 10">
    <name type="scientific">bacterium (Candidatus Gribaldobacteria) CG03_land_8_20_14_0_80_36_40</name>
    <dbReference type="NCBI Taxonomy" id="2014271"/>
    <lineage>
        <taxon>Bacteria</taxon>
        <taxon>Candidatus Gribaldobacteria</taxon>
    </lineage>
</organism>
<comment type="caution">
    <text evidence="9">The sequence shown here is derived from an EMBL/GenBank/DDBJ whole genome shotgun (WGS) entry which is preliminary data.</text>
</comment>
<evidence type="ECO:0000256" key="6">
    <source>
        <dbReference type="ARBA" id="ARBA00034754"/>
    </source>
</evidence>
<keyword evidence="4" id="KW-0235">DNA replication</keyword>
<sequence>MLIFLYGPDTYRLQQKLKEIEAQYKKVHKSGLNLEKIDTLQIGFREFADKLFQHSMFIKKKLFFLENLFSNTRATAKGEDERSSSTTEFKEEFLKKIKEIRKSQDLIVVFEKKELPKKDKLFLNLKKYGKCQEFQLLGGERLKSWVKREFKKYQTQVDPVALEELINFVGNDLWQMENEIKKLICLKKPLLSSQDVEILVRPKLEADIFKIIDALAQKNKKKALQLVQENLLKENKPLVILNMINFQFRGLLIAKTLMEEGKTLDDFLELSILKPYPTRKCWYASIGFSLSQLKKIYQKIFEADLSIKTGKIQPEEAIKILVAEI</sequence>
<dbReference type="InterPro" id="IPR005790">
    <property type="entry name" value="DNA_polIII_delta"/>
</dbReference>
<dbReference type="Gene3D" id="3.40.50.300">
    <property type="entry name" value="P-loop containing nucleotide triphosphate hydrolases"/>
    <property type="match status" value="1"/>
</dbReference>
<reference evidence="10" key="1">
    <citation type="submission" date="2017-09" db="EMBL/GenBank/DDBJ databases">
        <title>Depth-based differentiation of microbial function through sediment-hosted aquifers and enrichment of novel symbionts in the deep terrestrial subsurface.</title>
        <authorList>
            <person name="Probst A.J."/>
            <person name="Ladd B."/>
            <person name="Jarett J.K."/>
            <person name="Geller-Mcgrath D.E."/>
            <person name="Sieber C.M.K."/>
            <person name="Emerson J.B."/>
            <person name="Anantharaman K."/>
            <person name="Thomas B.C."/>
            <person name="Malmstrom R."/>
            <person name="Stieglmeier M."/>
            <person name="Klingl A."/>
            <person name="Woyke T."/>
            <person name="Ryan C.M."/>
            <person name="Banfield J.F."/>
        </authorList>
    </citation>
    <scope>NUCLEOTIDE SEQUENCE [LARGE SCALE GENOMIC DNA]</scope>
</reference>